<gene>
    <name evidence="4" type="ORF">HK415_12205</name>
</gene>
<dbReference type="NCBIfam" id="TIGR01643">
    <property type="entry name" value="YD_repeat_2x"/>
    <property type="match status" value="1"/>
</dbReference>
<sequence length="2691" mass="284112">MATEGSPLVIEMAAGDSDGDSLSYTVANLPAGARFDPTTGRLTWTPNLFAAGRYPGIVLSVSDGAATVSETIAITVAQNNQAPLLAGMPPLGGQERQLLQFTLVGTDPDGDALRYTPVGTLPEGAFFDGSNGRFEWLPSHAQAGDYTLNFTVSDASGAQDSMAVQVAIADVNRAPLLSFTNHLAELGQPLEFSVAASDEDLGETLVFSAQGLPEGATLDAATGQLRWTPGAGQAGDYLVIVGVSDGKSTVQRGLALRALTQPQGPQVAIVLTPSFPAVPGQPVAISVLADAISAVASRSLTINGMAVALDGQGRAIFTAPASGLFQLEATATDLDGFVGSTHLVLKVRDPADAAAPVVAFEPGLGGRTLETATVLNASIVDSNLESWTLEIARLGSERFSVLAHGQAAISGALASLAPSAFETGAYVLRLTATDVAGRSARTQVQVEIRAAGASSGYARSESDFSAALAGHALDFTRHYDSRAADRDGSFGSGWRLAWRDTDLSSDLPLGGAEERGLYPPLEQGTRVYLSAPSGERVGFTFAPQAVSRGGLSWFEAHWVADAGSGWQLESVPDKLLRAGDRYYLLDGTRPYNPAAATPDRAQYTLVSAAGTRYEINAARGVTGIVFADGVRLGVSDSGVVAANGDLIRFVADGQGRLSAVVAPDGRIFSYEYDDQGRLVSARNLSAAQSQRYAYGAQGVLALSAGSAGGVAVTYGGEATVMPIDADLGAALAYLNAGHSGSLAAGQTARLTFSVRESELQATAGGAVLLGVVVSATSGDLIPALPQIDGLSPLVSRVEGSEVFALYRVDSAGLKRLELAGSGSGDYALRLFVAGDLNGDQRVDGRDAQAMAIARAGAYSMAADVERDGDVDASDVQLLFANLGYAPNQAPSVASGAFKTHVDLAADRAIGNLVTDPEGDRLSLRITGTSQGSAQIVGDGRTVLFTPSAGFTGTGTVTVVADDGYSASTPTTLSFTVSDSPLLAIDFDRRDFKLRPGDQYAVRLIGTFADEADVALPADYLSFSSFDPAVAAVNARGSITALSEGSGGLLVTRGAISAAAAIGVGTPRTAAQVYTYYSGIDAYPDSLAMTAGAQRQMVVQWGTNDVSRAADGVRYVVGNSALLSITADGQLTALAEGTTTVTAIFESGEQVIPVTVLRPLTGPAVVGSAAVIVEGDGGQSVAFGAGQLSGPATVSVTTLAEADLEVVVPTVMDFAGAFRLDIQGATVNGPIQIAAPVAGAVAGETVYFLRQIESSLVDGTPQKYWAVLDTGIVGADGVARSTSPPWPGLSSNGNILIARANQPLRTVTLDLDAWMAASQILLVGAATGTLAGVAIAGTLATAVLVFPMIYQATLVRLYASYAEQTLTTVVPIDVGQTSTRLRVSVELPPSLPSLDPTLTGASFVAATASVTITGSDFLDVIDPSAGARVVFRQGGRDIVVTASAVSATSVTVTVPATVVLGLADIFIERGEKVVAMVGGSLGSNTTWVRSRNSVRVDNPGGYGFTGRFDGVSVIDVQFKGQPGTEQVIQNIAIVTPDPAAPPSPPNPPTPPIPRQVTGTLVTSDLSRAFAIVRQDRGRGLHAAVAVIDGVALRLSDADPTTSAVDMIELPFMYGPPDPTDPSGLANEPMLSAMALDPNGRYLYVGGGGAIYVIDIDPGSPTLHQRVQTIAAPTLTGKFNDMAVNAGGTRLYVTAPATELYGPTRELSWMTGTSGTHRTAGKVLVINVDEADRPVPTATNPTPLNARKWRQVIAELDGGVEPFGIKATSDPNRMMFTSRLRKIVDRAPDDNTIYGLSTIQVTSDDPLAYAADLKAIDLTVSPNPSFHYQLSIKNPADVVVLPDLSYAFVSDWYVPLSVGPTGGASMIEYEEKHETGAKIAIVKDPFGPSPKIVGATTPIPFGFANELELSSDNKKLYAVYKGTGDIVVFDIENLLQRSRVVPLVPNTATTDASGRRVEMLQRFPIDNLPQEQDPPIILTDVLVAVQDLPVNLPAIPVAAAIRGLAIQPNDPLTLISPIDTREVNAPGSTLTFKWSVDTSLLGSASYTSRVFLSALPPGLGLWPNDAPSSRTPILEAEAPDPLNIHGLPDNNPNRIYTSDFIPAGTNEFTLPFSPGVLTAGQRYYWGVELRSGGDKFSESASFIAKPQSSGTTYNGVTILTHGFQLDPTGGSDRFAQPEPFMQLARLIADASGGGVVLSYDKLTGQWVDVASGLKGLAALKPGKAVVLVSDWFGIRHQRCGLLRSRRRRALRVAEGPGQQGGWHAVRLQAALHRPQPRHRRQQRDRATPGYLRPGGGRRPHDDAGSPRLQAGCAEGAGRVLPEDDHDGDHAGPGRDRGGFRCSAAPGRRVADPANPQGEHQQGARPGQRAGDRTRYSVRRFQRSGRQALEQRRLPRQLLPDQRLRRNHGDRGRAGADRRGRLYRHAERDFDRRRQHRLVTQRRGRVHAGRLQGFGADSDPGPGRAAADQPWVRAGHRRPAQPRMAVVCRHGRHQPLPFRRCSLVPPRGRPGRDRADHRRLAVVPVQRAPVVLEHSGHGAQQQRQRHALDRPGFHLGRRDQRLVLQRGRRRRVAAPCCADTGTRAGARARDTASAHRPRRPGQHRQHRSHGRHRSGAFGLQRQFRERLAPVAVAPPGRRRQRTFPPVVRAARLVVPWWIGFPCERPAGRGHRRDRLVRLRNQPDDGRDERLREDL</sequence>
<reference evidence="4 5" key="2">
    <citation type="submission" date="2020-06" db="EMBL/GenBank/DDBJ databases">
        <title>Ramlibacter rhizophilus sp. nov., isolated from rhizosphere soil of national flower Mugunghwa from South Korea.</title>
        <authorList>
            <person name="Zheng-Fei Y."/>
            <person name="Huan T."/>
        </authorList>
    </citation>
    <scope>NUCLEOTIDE SEQUENCE [LARGE SCALE GENOMIC DNA]</scope>
    <source>
        <strain evidence="4 5">B156</strain>
    </source>
</reference>
<dbReference type="InterPro" id="IPR015919">
    <property type="entry name" value="Cadherin-like_sf"/>
</dbReference>
<dbReference type="SUPFAM" id="SSF63829">
    <property type="entry name" value="Calcium-dependent phosphotriesterase"/>
    <property type="match status" value="1"/>
</dbReference>
<dbReference type="PANTHER" id="PTHR47197:SF3">
    <property type="entry name" value="DIHYDRO-HEME D1 DEHYDROGENASE"/>
    <property type="match status" value="1"/>
</dbReference>
<dbReference type="InterPro" id="IPR016134">
    <property type="entry name" value="Dockerin_dom"/>
</dbReference>
<evidence type="ECO:0000256" key="1">
    <source>
        <dbReference type="SAM" id="MobiDB-lite"/>
    </source>
</evidence>
<protein>
    <submittedName>
        <fullName evidence="4">Tandem-95 repeat protein</fullName>
    </submittedName>
</protein>
<keyword evidence="2" id="KW-0812">Transmembrane</keyword>
<feature type="region of interest" description="Disordered" evidence="1">
    <location>
        <begin position="2578"/>
        <end position="2615"/>
    </location>
</feature>
<dbReference type="Gene3D" id="2.180.10.10">
    <property type="entry name" value="RHS repeat-associated core"/>
    <property type="match status" value="1"/>
</dbReference>
<feature type="compositionally biased region" description="Basic and acidic residues" evidence="1">
    <location>
        <begin position="2399"/>
        <end position="2415"/>
    </location>
</feature>
<dbReference type="PROSITE" id="PS51766">
    <property type="entry name" value="DOCKERIN"/>
    <property type="match status" value="1"/>
</dbReference>
<dbReference type="Pfam" id="PF05345">
    <property type="entry name" value="He_PIG"/>
    <property type="match status" value="3"/>
</dbReference>
<evidence type="ECO:0000259" key="3">
    <source>
        <dbReference type="PROSITE" id="PS51766"/>
    </source>
</evidence>
<keyword evidence="2" id="KW-1133">Transmembrane helix</keyword>
<dbReference type="Pfam" id="PF00404">
    <property type="entry name" value="Dockerin_1"/>
    <property type="match status" value="1"/>
</dbReference>
<feature type="transmembrane region" description="Helical" evidence="2">
    <location>
        <begin position="1319"/>
        <end position="1345"/>
    </location>
</feature>
<dbReference type="InterPro" id="IPR051200">
    <property type="entry name" value="Host-pathogen_enzymatic-act"/>
</dbReference>
<dbReference type="InterPro" id="IPR006530">
    <property type="entry name" value="YD"/>
</dbReference>
<dbReference type="Gene3D" id="2.60.40.1080">
    <property type="match status" value="1"/>
</dbReference>
<keyword evidence="5" id="KW-1185">Reference proteome</keyword>
<dbReference type="GO" id="GO:0004553">
    <property type="term" value="F:hydrolase activity, hydrolyzing O-glycosyl compounds"/>
    <property type="evidence" value="ECO:0007669"/>
    <property type="project" value="InterPro"/>
</dbReference>
<feature type="compositionally biased region" description="Basic and acidic residues" evidence="1">
    <location>
        <begin position="2318"/>
        <end position="2336"/>
    </location>
</feature>
<dbReference type="GO" id="GO:0000272">
    <property type="term" value="P:polysaccharide catabolic process"/>
    <property type="evidence" value="ECO:0007669"/>
    <property type="project" value="InterPro"/>
</dbReference>
<dbReference type="GO" id="GO:0005509">
    <property type="term" value="F:calcium ion binding"/>
    <property type="evidence" value="ECO:0007669"/>
    <property type="project" value="InterPro"/>
</dbReference>
<dbReference type="Gene3D" id="2.60.40.10">
    <property type="entry name" value="Immunoglobulins"/>
    <property type="match status" value="3"/>
</dbReference>
<feature type="region of interest" description="Disordered" evidence="1">
    <location>
        <begin position="2448"/>
        <end position="2475"/>
    </location>
</feature>
<dbReference type="Pfam" id="PF05593">
    <property type="entry name" value="RHS_repeat"/>
    <property type="match status" value="1"/>
</dbReference>
<dbReference type="GO" id="GO:0016020">
    <property type="term" value="C:membrane"/>
    <property type="evidence" value="ECO:0007669"/>
    <property type="project" value="InterPro"/>
</dbReference>
<proteinExistence type="predicted"/>
<dbReference type="InterPro" id="IPR002105">
    <property type="entry name" value="Dockerin_1_rpt"/>
</dbReference>
<dbReference type="SMART" id="SM00635">
    <property type="entry name" value="BID_2"/>
    <property type="match status" value="1"/>
</dbReference>
<dbReference type="EMBL" id="JABFCS010000001">
    <property type="protein sequence ID" value="NNU43757.1"/>
    <property type="molecule type" value="Genomic_DNA"/>
</dbReference>
<dbReference type="Pfam" id="PF17963">
    <property type="entry name" value="Big_9"/>
    <property type="match status" value="1"/>
</dbReference>
<dbReference type="InterPro" id="IPR003343">
    <property type="entry name" value="Big_2"/>
</dbReference>
<reference evidence="4 5" key="1">
    <citation type="submission" date="2020-05" db="EMBL/GenBank/DDBJ databases">
        <authorList>
            <person name="Khan S.A."/>
            <person name="Jeon C.O."/>
            <person name="Chun B.H."/>
        </authorList>
    </citation>
    <scope>NUCLEOTIDE SEQUENCE [LARGE SCALE GENOMIC DNA]</scope>
    <source>
        <strain evidence="4 5">B156</strain>
    </source>
</reference>
<evidence type="ECO:0000256" key="2">
    <source>
        <dbReference type="SAM" id="Phobius"/>
    </source>
</evidence>
<dbReference type="InterPro" id="IPR011044">
    <property type="entry name" value="Quino_amine_DH_bsu"/>
</dbReference>
<feature type="compositionally biased region" description="Basic residues" evidence="1">
    <location>
        <begin position="2592"/>
        <end position="2611"/>
    </location>
</feature>
<organism evidence="4 5">
    <name type="scientific">Ramlibacter montanisoli</name>
    <dbReference type="NCBI Taxonomy" id="2732512"/>
    <lineage>
        <taxon>Bacteria</taxon>
        <taxon>Pseudomonadati</taxon>
        <taxon>Pseudomonadota</taxon>
        <taxon>Betaproteobacteria</taxon>
        <taxon>Burkholderiales</taxon>
        <taxon>Comamonadaceae</taxon>
        <taxon>Ramlibacter</taxon>
    </lineage>
</organism>
<dbReference type="Proteomes" id="UP000552954">
    <property type="component" value="Unassembled WGS sequence"/>
</dbReference>
<evidence type="ECO:0000313" key="4">
    <source>
        <dbReference type="EMBL" id="NNU43757.1"/>
    </source>
</evidence>
<dbReference type="InterPro" id="IPR031325">
    <property type="entry name" value="RHS_repeat"/>
</dbReference>
<dbReference type="NCBIfam" id="NF012211">
    <property type="entry name" value="tand_rpt_95"/>
    <property type="match status" value="1"/>
</dbReference>
<dbReference type="PANTHER" id="PTHR47197">
    <property type="entry name" value="PROTEIN NIRF"/>
    <property type="match status" value="1"/>
</dbReference>
<dbReference type="SUPFAM" id="SSF63446">
    <property type="entry name" value="Type I dockerin domain"/>
    <property type="match status" value="1"/>
</dbReference>
<evidence type="ECO:0000313" key="5">
    <source>
        <dbReference type="Proteomes" id="UP000552954"/>
    </source>
</evidence>
<dbReference type="InterPro" id="IPR036439">
    <property type="entry name" value="Dockerin_dom_sf"/>
</dbReference>
<comment type="caution">
    <text evidence="4">The sequence shown here is derived from an EMBL/GenBank/DDBJ whole genome shotgun (WGS) entry which is preliminary data.</text>
</comment>
<feature type="region of interest" description="Disordered" evidence="1">
    <location>
        <begin position="2270"/>
        <end position="2415"/>
    </location>
</feature>
<dbReference type="Gene3D" id="1.10.1330.10">
    <property type="entry name" value="Dockerin domain"/>
    <property type="match status" value="1"/>
</dbReference>
<dbReference type="Pfam" id="PF02368">
    <property type="entry name" value="Big_2"/>
    <property type="match status" value="1"/>
</dbReference>
<dbReference type="SUPFAM" id="SSF49313">
    <property type="entry name" value="Cadherin-like"/>
    <property type="match status" value="3"/>
</dbReference>
<keyword evidence="2" id="KW-0472">Membrane</keyword>
<dbReference type="InterPro" id="IPR013783">
    <property type="entry name" value="Ig-like_fold"/>
</dbReference>
<dbReference type="SUPFAM" id="SSF50969">
    <property type="entry name" value="YVTN repeat-like/Quinoprotein amine dehydrogenase"/>
    <property type="match status" value="1"/>
</dbReference>
<name>A0A849KC79_9BURK</name>
<accession>A0A849KC79</accession>
<feature type="domain" description="Dockerin" evidence="3">
    <location>
        <begin position="829"/>
        <end position="891"/>
    </location>
</feature>
<feature type="transmembrane region" description="Helical" evidence="2">
    <location>
        <begin position="1437"/>
        <end position="1462"/>
    </location>
</feature>